<organism evidence="1 2">
    <name type="scientific">Yersinia pekkanenii</name>
    <dbReference type="NCBI Taxonomy" id="1288385"/>
    <lineage>
        <taxon>Bacteria</taxon>
        <taxon>Pseudomonadati</taxon>
        <taxon>Pseudomonadota</taxon>
        <taxon>Gammaproteobacteria</taxon>
        <taxon>Enterobacterales</taxon>
        <taxon>Yersiniaceae</taxon>
        <taxon>Yersinia</taxon>
    </lineage>
</organism>
<sequence>MAEGEKGTHYADFECYGFDSLKALQKFRKSFPEKMKGEYCYQLSTCAMSNGRYKNIDIVSADHYKQFIKLVKASGINI</sequence>
<dbReference type="AlphaFoldDB" id="A0A0T9RTW1"/>
<protein>
    <submittedName>
        <fullName evidence="1">Uncharacterized protein</fullName>
    </submittedName>
</protein>
<reference evidence="2" key="1">
    <citation type="submission" date="2015-03" db="EMBL/GenBank/DDBJ databases">
        <authorList>
            <consortium name="Pathogen Informatics"/>
        </authorList>
    </citation>
    <scope>NUCLEOTIDE SEQUENCE [LARGE SCALE GENOMIC DNA]</scope>
    <source>
        <strain evidence="2">A125KOH2</strain>
    </source>
</reference>
<proteinExistence type="predicted"/>
<gene>
    <name evidence="1" type="ORF">ERS008529_04956</name>
</gene>
<dbReference type="EMBL" id="CQAZ01000217">
    <property type="protein sequence ID" value="CNI84728.1"/>
    <property type="molecule type" value="Genomic_DNA"/>
</dbReference>
<dbReference type="Proteomes" id="UP000045840">
    <property type="component" value="Unassembled WGS sequence"/>
</dbReference>
<evidence type="ECO:0000313" key="2">
    <source>
        <dbReference type="Proteomes" id="UP000045840"/>
    </source>
</evidence>
<name>A0A0T9RTW1_9GAMM</name>
<evidence type="ECO:0000313" key="1">
    <source>
        <dbReference type="EMBL" id="CNI84728.1"/>
    </source>
</evidence>
<accession>A0A0T9RTW1</accession>